<protein>
    <submittedName>
        <fullName evidence="2">DUF1573 domain-containing protein</fullName>
    </submittedName>
</protein>
<dbReference type="InterPro" id="IPR036873">
    <property type="entry name" value="Rhodanese-like_dom_sf"/>
</dbReference>
<dbReference type="PROSITE" id="PS50206">
    <property type="entry name" value="RHODANESE_3"/>
    <property type="match status" value="1"/>
</dbReference>
<accession>A0A7V3J9J4</accession>
<dbReference type="InterPro" id="IPR001763">
    <property type="entry name" value="Rhodanese-like_dom"/>
</dbReference>
<organism evidence="2">
    <name type="scientific">candidate division CPR3 bacterium</name>
    <dbReference type="NCBI Taxonomy" id="2268181"/>
    <lineage>
        <taxon>Bacteria</taxon>
        <taxon>Bacteria division CPR3</taxon>
    </lineage>
</organism>
<dbReference type="Pfam" id="PF07610">
    <property type="entry name" value="DUF1573"/>
    <property type="match status" value="1"/>
</dbReference>
<dbReference type="InterPro" id="IPR013783">
    <property type="entry name" value="Ig-like_fold"/>
</dbReference>
<proteinExistence type="predicted"/>
<dbReference type="SMART" id="SM00450">
    <property type="entry name" value="RHOD"/>
    <property type="match status" value="1"/>
</dbReference>
<dbReference type="Gene3D" id="3.40.250.10">
    <property type="entry name" value="Rhodanese-like domain"/>
    <property type="match status" value="1"/>
</dbReference>
<dbReference type="PANTHER" id="PTHR37833">
    <property type="entry name" value="LIPOPROTEIN-RELATED"/>
    <property type="match status" value="1"/>
</dbReference>
<dbReference type="EMBL" id="DTGG01000026">
    <property type="protein sequence ID" value="HFZ08688.1"/>
    <property type="molecule type" value="Genomic_DNA"/>
</dbReference>
<feature type="domain" description="Rhodanese" evidence="1">
    <location>
        <begin position="126"/>
        <end position="211"/>
    </location>
</feature>
<dbReference type="Gene3D" id="2.60.40.10">
    <property type="entry name" value="Immunoglobulins"/>
    <property type="match status" value="1"/>
</dbReference>
<reference evidence="2" key="1">
    <citation type="journal article" date="2020" name="mSystems">
        <title>Genome- and Community-Level Interaction Insights into Carbon Utilization and Element Cycling Functions of Hydrothermarchaeota in Hydrothermal Sediment.</title>
        <authorList>
            <person name="Zhou Z."/>
            <person name="Liu Y."/>
            <person name="Xu W."/>
            <person name="Pan J."/>
            <person name="Luo Z.H."/>
            <person name="Li M."/>
        </authorList>
    </citation>
    <scope>NUCLEOTIDE SEQUENCE [LARGE SCALE GENOMIC DNA]</scope>
    <source>
        <strain evidence="2">SpSt-757</strain>
    </source>
</reference>
<comment type="caution">
    <text evidence="2">The sequence shown here is derived from an EMBL/GenBank/DDBJ whole genome shotgun (WGS) entry which is preliminary data.</text>
</comment>
<evidence type="ECO:0000259" key="1">
    <source>
        <dbReference type="PROSITE" id="PS50206"/>
    </source>
</evidence>
<name>A0A7V3J9J4_UNCC3</name>
<dbReference type="PANTHER" id="PTHR37833:SF1">
    <property type="entry name" value="SIGNAL PEPTIDE PROTEIN"/>
    <property type="match status" value="1"/>
</dbReference>
<dbReference type="CDD" id="cd00158">
    <property type="entry name" value="RHOD"/>
    <property type="match status" value="1"/>
</dbReference>
<dbReference type="AlphaFoldDB" id="A0A7V3J9J4"/>
<evidence type="ECO:0000313" key="2">
    <source>
        <dbReference type="EMBL" id="HFZ08688.1"/>
    </source>
</evidence>
<dbReference type="SUPFAM" id="SSF52821">
    <property type="entry name" value="Rhodanese/Cell cycle control phosphatase"/>
    <property type="match status" value="1"/>
</dbReference>
<dbReference type="Pfam" id="PF00581">
    <property type="entry name" value="Rhodanese"/>
    <property type="match status" value="1"/>
</dbReference>
<dbReference type="InterPro" id="IPR011467">
    <property type="entry name" value="DUF1573"/>
</dbReference>
<gene>
    <name evidence="2" type="ORF">ENV41_00940</name>
</gene>
<sequence>MIVHFLILLFFSLIPIPEWFNFGRVEEGELVSAKFWLKNESKDTVRILSIRPSCGCTYALQASNLVNPGDSIAVDVQFNTKGYSGDVVQFVKVKYDGNGGGEIYLKLKGEVVKSTLSPDELMRYMIVLIDVRDKVQFEKEHLVGSVWVDKGKFTSSIKNLKIPKNTLVVLVTDREDDRRFLDSLKNLGYSNSYILRGGFSNWKNIMKETLVEGRKD</sequence>